<evidence type="ECO:0000313" key="2">
    <source>
        <dbReference type="EMBL" id="AVO34081.1"/>
    </source>
</evidence>
<dbReference type="PANTHER" id="PTHR43737">
    <property type="entry name" value="BLL7424 PROTEIN"/>
    <property type="match status" value="1"/>
</dbReference>
<dbReference type="AlphaFoldDB" id="A0A2S0ME85"/>
<feature type="region of interest" description="Disordered" evidence="1">
    <location>
        <begin position="63"/>
        <end position="145"/>
    </location>
</feature>
<feature type="compositionally biased region" description="Pro residues" evidence="1">
    <location>
        <begin position="111"/>
        <end position="142"/>
    </location>
</feature>
<dbReference type="OrthoDB" id="9772295at2"/>
<reference evidence="2 3" key="1">
    <citation type="submission" date="2018-03" db="EMBL/GenBank/DDBJ databases">
        <title>Genome sequencing of Ottowia sp.</title>
        <authorList>
            <person name="Kim S.-J."/>
            <person name="Heo J."/>
            <person name="Kwon S.-W."/>
        </authorList>
    </citation>
    <scope>NUCLEOTIDE SEQUENCE [LARGE SCALE GENOMIC DNA]</scope>
    <source>
        <strain evidence="2 3">KADR8-3</strain>
    </source>
</reference>
<evidence type="ECO:0000313" key="3">
    <source>
        <dbReference type="Proteomes" id="UP000239709"/>
    </source>
</evidence>
<feature type="compositionally biased region" description="Gly residues" evidence="1">
    <location>
        <begin position="65"/>
        <end position="92"/>
    </location>
</feature>
<evidence type="ECO:0000256" key="1">
    <source>
        <dbReference type="SAM" id="MobiDB-lite"/>
    </source>
</evidence>
<feature type="region of interest" description="Disordered" evidence="1">
    <location>
        <begin position="1"/>
        <end position="51"/>
    </location>
</feature>
<name>A0A2S0ME85_9BURK</name>
<dbReference type="EMBL" id="CP027666">
    <property type="protein sequence ID" value="AVO34081.1"/>
    <property type="molecule type" value="Genomic_DNA"/>
</dbReference>
<sequence length="652" mass="68994">MSPDDADTALLRARAPEPHADAAGADVATGSQGASASAPTPAPSPRRLTQLAGLSALMSAVLAACGGGGGSGDDSGGTGTTGGTGGTGGVGPDSGNPLRPGAPGTETRPSTPTPSPTPSPAPGPSPTPSPGPSPSTPPPPSQPTSITTAEAARFLHQAALSASDADISAVQSMGYSAWLDDQMSMASYTAGWDWLMAQGYNRLDVRYNSQYSDFMMWNQLVTARDAVRKRVALAWSEIMVVSVSSLEGDTPSFAMAAYWDLLNRNVFGTYRQLLQEMTLNPAMGAYLNTRGNQKENPATGRLPDENYAREVMQLFSIGLYQLNTDGTPRGGTPTESYGPSDVSNLARIFTGYDRDPAGHQAAVYPVAYRNPMVATASRHSNLEARFLGATVPAGADPATRLTQALDIIANHPNVGPFIGRQLIQRLVTSNPSAAYVGRVAAVFNNNGAGVRGDLRAVTKAVLLDPEARRDPGVAPPNWGKLREPMLRFVQWARTFDVTSSDNRWVVYSLESALGQSPLRSPSVFNFFRPGYVPAGTAMAASGQQAPEFQITNENTVATYINFMRDRIAYGYSSDNSKIAANYTRELGLVNDPAALVARLNLLLTGNQLSASTVSTIRDAITTINADNESGRNNRVWAAILLVMCCPDYIVQK</sequence>
<dbReference type="Proteomes" id="UP000239709">
    <property type="component" value="Chromosome"/>
</dbReference>
<proteinExistence type="predicted"/>
<dbReference type="PANTHER" id="PTHR43737:SF1">
    <property type="entry name" value="DUF1501 DOMAIN-CONTAINING PROTEIN"/>
    <property type="match status" value="1"/>
</dbReference>
<gene>
    <name evidence="2" type="ORF">C6570_07355</name>
</gene>
<protein>
    <submittedName>
        <fullName evidence="2">DUF1800 domain-containing protein</fullName>
    </submittedName>
</protein>
<organism evidence="2 3">
    <name type="scientific">Ottowia oryzae</name>
    <dbReference type="NCBI Taxonomy" id="2109914"/>
    <lineage>
        <taxon>Bacteria</taxon>
        <taxon>Pseudomonadati</taxon>
        <taxon>Pseudomonadota</taxon>
        <taxon>Betaproteobacteria</taxon>
        <taxon>Burkholderiales</taxon>
        <taxon>Comamonadaceae</taxon>
        <taxon>Ottowia</taxon>
    </lineage>
</organism>
<dbReference type="Pfam" id="PF08811">
    <property type="entry name" value="DUF1800"/>
    <property type="match status" value="1"/>
</dbReference>
<feature type="compositionally biased region" description="Low complexity" evidence="1">
    <location>
        <begin position="28"/>
        <end position="39"/>
    </location>
</feature>
<dbReference type="InterPro" id="IPR014917">
    <property type="entry name" value="DUF1800"/>
</dbReference>
<dbReference type="RefSeq" id="WP_106702636.1">
    <property type="nucleotide sequence ID" value="NZ_CP027666.1"/>
</dbReference>
<accession>A0A2S0ME85</accession>
<dbReference type="KEGG" id="otk:C6570_07355"/>
<keyword evidence="3" id="KW-1185">Reference proteome</keyword>